<comment type="similarity">
    <text evidence="2">Belongs to the binding-protein-dependent transport system permease family. HisMQ subfamily.</text>
</comment>
<proteinExistence type="inferred from homology"/>
<keyword evidence="9 13" id="KW-0472">Membrane</keyword>
<dbReference type="GO" id="GO:0006865">
    <property type="term" value="P:amino acid transport"/>
    <property type="evidence" value="ECO:0007669"/>
    <property type="project" value="UniProtKB-KW"/>
</dbReference>
<keyword evidence="3 13" id="KW-0813">Transport</keyword>
<feature type="transmembrane region" description="Helical" evidence="13">
    <location>
        <begin position="159"/>
        <end position="180"/>
    </location>
</feature>
<keyword evidence="8 13" id="KW-1133">Transmembrane helix</keyword>
<dbReference type="PANTHER" id="PTHR30614">
    <property type="entry name" value="MEMBRANE COMPONENT OF AMINO ACID ABC TRANSPORTER"/>
    <property type="match status" value="1"/>
</dbReference>
<evidence type="ECO:0000256" key="8">
    <source>
        <dbReference type="ARBA" id="ARBA00022989"/>
    </source>
</evidence>
<dbReference type="InterPro" id="IPR035906">
    <property type="entry name" value="MetI-like_sf"/>
</dbReference>
<keyword evidence="4" id="KW-1003">Cell membrane</keyword>
<feature type="transmembrane region" description="Helical" evidence="13">
    <location>
        <begin position="20"/>
        <end position="44"/>
    </location>
</feature>
<dbReference type="FunFam" id="1.10.3720.10:FF:000006">
    <property type="entry name" value="Glutamate/aspartate ABC transporter, permease protein GltK"/>
    <property type="match status" value="1"/>
</dbReference>
<keyword evidence="16" id="KW-1185">Reference proteome</keyword>
<comment type="subcellular location">
    <subcellularLocation>
        <location evidence="1">Cell inner membrane</location>
        <topology evidence="1">Multi-pass membrane protein</topology>
    </subcellularLocation>
    <subcellularLocation>
        <location evidence="13">Cell membrane</location>
        <topology evidence="13">Multi-pass membrane protein</topology>
    </subcellularLocation>
</comment>
<dbReference type="Pfam" id="PF00528">
    <property type="entry name" value="BPD_transp_1"/>
    <property type="match status" value="1"/>
</dbReference>
<dbReference type="RefSeq" id="WP_111740715.1">
    <property type="nucleotide sequence ID" value="NZ_LR698987.1"/>
</dbReference>
<feature type="transmembrane region" description="Helical" evidence="13">
    <location>
        <begin position="56"/>
        <end position="77"/>
    </location>
</feature>
<accession>A0A2X4V4F8</accession>
<evidence type="ECO:0000256" key="4">
    <source>
        <dbReference type="ARBA" id="ARBA00022475"/>
    </source>
</evidence>
<dbReference type="OrthoDB" id="9771188at2"/>
<dbReference type="KEGG" id="lri:NCTC12151_02238"/>
<evidence type="ECO:0000313" key="15">
    <source>
        <dbReference type="EMBL" id="SQI41652.1"/>
    </source>
</evidence>
<evidence type="ECO:0000256" key="6">
    <source>
        <dbReference type="ARBA" id="ARBA00022692"/>
    </source>
</evidence>
<dbReference type="PANTHER" id="PTHR30614:SF1">
    <property type="entry name" value="GLUTAMATE_ASPARTATE IMPORT PERMEASE PROTEIN GLTK"/>
    <property type="match status" value="1"/>
</dbReference>
<evidence type="ECO:0000256" key="1">
    <source>
        <dbReference type="ARBA" id="ARBA00004429"/>
    </source>
</evidence>
<evidence type="ECO:0000259" key="14">
    <source>
        <dbReference type="PROSITE" id="PS50928"/>
    </source>
</evidence>
<evidence type="ECO:0000256" key="5">
    <source>
        <dbReference type="ARBA" id="ARBA00022519"/>
    </source>
</evidence>
<organism evidence="15 16">
    <name type="scientific">Leminorella richardii</name>
    <dbReference type="NCBI Taxonomy" id="158841"/>
    <lineage>
        <taxon>Bacteria</taxon>
        <taxon>Pseudomonadati</taxon>
        <taxon>Pseudomonadota</taxon>
        <taxon>Gammaproteobacteria</taxon>
        <taxon>Enterobacterales</taxon>
        <taxon>Budviciaceae</taxon>
        <taxon>Leminorella</taxon>
    </lineage>
</organism>
<dbReference type="PROSITE" id="PS50928">
    <property type="entry name" value="ABC_TM1"/>
    <property type="match status" value="1"/>
</dbReference>
<evidence type="ECO:0000256" key="10">
    <source>
        <dbReference type="ARBA" id="ARBA00060298"/>
    </source>
</evidence>
<sequence>MYEFDWSTIIPNLPYLLEGMWVTLKIAGSAILVGIAWGTALAIFRLAPPKFRWISYIAAAYVNTFRSVPLFMVLLWFYLIVPQLLQKFLNLSPETDIRFISAVVAFSLFEAAYYSEIIRAGLQSVARGQNSAAMALGMTPWQSMRLVILPQAFRAMTPLLLTQAVILFQDTSLVYIIGVADFFRSASNIGKTSGTEVEMVLFAGFVYFVICLSASLLVTYMKKRTTV</sequence>
<evidence type="ECO:0000256" key="7">
    <source>
        <dbReference type="ARBA" id="ARBA00022970"/>
    </source>
</evidence>
<comment type="function">
    <text evidence="10">Part of the ABC transporter complex GltIJKL involved in glutamate and aspartate uptake. Probably responsible for the translocation of the substrate across the membrane.</text>
</comment>
<dbReference type="SUPFAM" id="SSF161098">
    <property type="entry name" value="MetI-like"/>
    <property type="match status" value="1"/>
</dbReference>
<evidence type="ECO:0000256" key="2">
    <source>
        <dbReference type="ARBA" id="ARBA00010072"/>
    </source>
</evidence>
<protein>
    <recommendedName>
        <fullName evidence="12">Glutamate/aspartate import permease protein GltK</fullName>
    </recommendedName>
</protein>
<dbReference type="NCBIfam" id="NF011687">
    <property type="entry name" value="PRK15107.1"/>
    <property type="match status" value="1"/>
</dbReference>
<dbReference type="Proteomes" id="UP000249005">
    <property type="component" value="Chromosome 1"/>
</dbReference>
<dbReference type="AlphaFoldDB" id="A0A2X4V4F8"/>
<feature type="transmembrane region" description="Helical" evidence="13">
    <location>
        <begin position="200"/>
        <end position="221"/>
    </location>
</feature>
<feature type="domain" description="ABC transmembrane type-1" evidence="14">
    <location>
        <begin position="20"/>
        <end position="218"/>
    </location>
</feature>
<keyword evidence="5" id="KW-0997">Cell inner membrane</keyword>
<keyword evidence="6 13" id="KW-0812">Transmembrane</keyword>
<evidence type="ECO:0000256" key="9">
    <source>
        <dbReference type="ARBA" id="ARBA00023136"/>
    </source>
</evidence>
<comment type="subunit">
    <text evidence="11">The complex is composed of two ATP-binding proteins (GltL), two transmembrane proteins (GltJ and GltK) and a solute-binding protein (GltI).</text>
</comment>
<evidence type="ECO:0000256" key="13">
    <source>
        <dbReference type="RuleBase" id="RU363032"/>
    </source>
</evidence>
<dbReference type="EMBL" id="LS483470">
    <property type="protein sequence ID" value="SQI41652.1"/>
    <property type="molecule type" value="Genomic_DNA"/>
</dbReference>
<dbReference type="NCBIfam" id="TIGR01726">
    <property type="entry name" value="HEQRo_perm_3TM"/>
    <property type="match status" value="1"/>
</dbReference>
<dbReference type="InterPro" id="IPR043429">
    <property type="entry name" value="ArtM/GltK/GlnP/TcyL/YhdX-like"/>
</dbReference>
<dbReference type="InterPro" id="IPR000515">
    <property type="entry name" value="MetI-like"/>
</dbReference>
<keyword evidence="7" id="KW-0029">Amino-acid transport</keyword>
<evidence type="ECO:0000256" key="11">
    <source>
        <dbReference type="ARBA" id="ARBA00062718"/>
    </source>
</evidence>
<dbReference type="Gene3D" id="1.10.3720.10">
    <property type="entry name" value="MetI-like"/>
    <property type="match status" value="1"/>
</dbReference>
<evidence type="ECO:0000313" key="16">
    <source>
        <dbReference type="Proteomes" id="UP000249005"/>
    </source>
</evidence>
<name>A0A2X4V4F8_9GAMM</name>
<dbReference type="GO" id="GO:0022857">
    <property type="term" value="F:transmembrane transporter activity"/>
    <property type="evidence" value="ECO:0007669"/>
    <property type="project" value="InterPro"/>
</dbReference>
<evidence type="ECO:0000256" key="3">
    <source>
        <dbReference type="ARBA" id="ARBA00022448"/>
    </source>
</evidence>
<dbReference type="InterPro" id="IPR010065">
    <property type="entry name" value="AA_ABC_transptr_permease_3TM"/>
</dbReference>
<dbReference type="GO" id="GO:0043190">
    <property type="term" value="C:ATP-binding cassette (ABC) transporter complex"/>
    <property type="evidence" value="ECO:0007669"/>
    <property type="project" value="InterPro"/>
</dbReference>
<dbReference type="CDD" id="cd06261">
    <property type="entry name" value="TM_PBP2"/>
    <property type="match status" value="1"/>
</dbReference>
<reference evidence="15 16" key="1">
    <citation type="submission" date="2018-06" db="EMBL/GenBank/DDBJ databases">
        <authorList>
            <consortium name="Pathogen Informatics"/>
            <person name="Doyle S."/>
        </authorList>
    </citation>
    <scope>NUCLEOTIDE SEQUENCE [LARGE SCALE GENOMIC DNA]</scope>
    <source>
        <strain evidence="15 16">NCTC12151</strain>
    </source>
</reference>
<evidence type="ECO:0000256" key="12">
    <source>
        <dbReference type="ARBA" id="ARBA00073645"/>
    </source>
</evidence>
<gene>
    <name evidence="15" type="primary">gltK</name>
    <name evidence="15" type="ORF">NCTC12151_02238</name>
</gene>